<comment type="caution">
    <text evidence="1">The sequence shown here is derived from an EMBL/GenBank/DDBJ whole genome shotgun (WGS) entry which is preliminary data.</text>
</comment>
<protein>
    <submittedName>
        <fullName evidence="1">Uncharacterized protein</fullName>
    </submittedName>
</protein>
<dbReference type="EMBL" id="RJJR01000002">
    <property type="protein sequence ID" value="RNI38840.1"/>
    <property type="molecule type" value="Genomic_DNA"/>
</dbReference>
<accession>A0A3M9NM20</accession>
<dbReference type="AlphaFoldDB" id="A0A3M9NM20"/>
<keyword evidence="2" id="KW-1185">Reference proteome</keyword>
<dbReference type="RefSeq" id="WP_148041846.1">
    <property type="nucleotide sequence ID" value="NZ_RJJR01000002.1"/>
</dbReference>
<gene>
    <name evidence="1" type="ORF">EFY79_04035</name>
</gene>
<sequence>MMITKEKIIESIKAMPEEEFEDIDILLEHIVLLEKIETGLKDIEDGNTHTNEEMNQIIESWFQK</sequence>
<dbReference type="OrthoDB" id="799583at2"/>
<proteinExistence type="predicted"/>
<evidence type="ECO:0000313" key="2">
    <source>
        <dbReference type="Proteomes" id="UP000267223"/>
    </source>
</evidence>
<evidence type="ECO:0000313" key="1">
    <source>
        <dbReference type="EMBL" id="RNI38840.1"/>
    </source>
</evidence>
<name>A0A3M9NM20_9BACT</name>
<organism evidence="1 2">
    <name type="scientific">Hanamia caeni</name>
    <dbReference type="NCBI Taxonomy" id="2294116"/>
    <lineage>
        <taxon>Bacteria</taxon>
        <taxon>Pseudomonadati</taxon>
        <taxon>Bacteroidota</taxon>
        <taxon>Chitinophagia</taxon>
        <taxon>Chitinophagales</taxon>
        <taxon>Chitinophagaceae</taxon>
        <taxon>Hanamia</taxon>
    </lineage>
</organism>
<reference evidence="1 2" key="1">
    <citation type="submission" date="2018-11" db="EMBL/GenBank/DDBJ databases">
        <title>Draft genome sequence of Ferruginibacter sp. BO-59.</title>
        <authorList>
            <person name="Im W.T."/>
        </authorList>
    </citation>
    <scope>NUCLEOTIDE SEQUENCE [LARGE SCALE GENOMIC DNA]</scope>
    <source>
        <strain evidence="1 2">BO-59</strain>
    </source>
</reference>
<dbReference type="Proteomes" id="UP000267223">
    <property type="component" value="Unassembled WGS sequence"/>
</dbReference>